<dbReference type="SUPFAM" id="SSF53822">
    <property type="entry name" value="Periplasmic binding protein-like I"/>
    <property type="match status" value="1"/>
</dbReference>
<dbReference type="Proteomes" id="UP000301751">
    <property type="component" value="Unassembled WGS sequence"/>
</dbReference>
<evidence type="ECO:0000256" key="3">
    <source>
        <dbReference type="ARBA" id="ARBA00022729"/>
    </source>
</evidence>
<dbReference type="PRINTS" id="PR00337">
    <property type="entry name" value="LEUILEVALBP"/>
</dbReference>
<dbReference type="EMBL" id="BJCL01000002">
    <property type="protein sequence ID" value="GCL61968.1"/>
    <property type="molecule type" value="Genomic_DNA"/>
</dbReference>
<dbReference type="AlphaFoldDB" id="A0A480ATC7"/>
<accession>A0A480ATC7</accession>
<protein>
    <recommendedName>
        <fullName evidence="5">Leucine-binding protein domain-containing protein</fullName>
    </recommendedName>
</protein>
<evidence type="ECO:0000256" key="2">
    <source>
        <dbReference type="ARBA" id="ARBA00022448"/>
    </source>
</evidence>
<dbReference type="CDD" id="cd06343">
    <property type="entry name" value="PBP1_ABC_ligand_binding-like"/>
    <property type="match status" value="1"/>
</dbReference>
<keyword evidence="7" id="KW-1185">Reference proteome</keyword>
<name>A0A480ATC7_9BURK</name>
<evidence type="ECO:0000256" key="1">
    <source>
        <dbReference type="ARBA" id="ARBA00010062"/>
    </source>
</evidence>
<keyword evidence="4" id="KW-0029">Amino-acid transport</keyword>
<organism evidence="6 7">
    <name type="scientific">Pseudaquabacterium pictum</name>
    <dbReference type="NCBI Taxonomy" id="2315236"/>
    <lineage>
        <taxon>Bacteria</taxon>
        <taxon>Pseudomonadati</taxon>
        <taxon>Pseudomonadota</taxon>
        <taxon>Betaproteobacteria</taxon>
        <taxon>Burkholderiales</taxon>
        <taxon>Sphaerotilaceae</taxon>
        <taxon>Pseudaquabacterium</taxon>
    </lineage>
</organism>
<dbReference type="GO" id="GO:0006865">
    <property type="term" value="P:amino acid transport"/>
    <property type="evidence" value="ECO:0007669"/>
    <property type="project" value="UniProtKB-KW"/>
</dbReference>
<evidence type="ECO:0000256" key="4">
    <source>
        <dbReference type="ARBA" id="ARBA00022970"/>
    </source>
</evidence>
<sequence length="380" mass="41324">MAAGLAVLAGPALAQATQGVSKTEIVIATIQDLSGPVAAYGKAARNGLQLRVDEINEQGGIHGRKIKLLVEDNAYDPKRAVLATQKLVNQDKVFLIASHIGTPMNNASMPVMFEKNVINFMPLSAGREMFEPVHKLKFASVASYHDTMRMNVAKLYKEKAAKNACTLYQDDDYGLEVVKGAEAGLKDIGVAMGEKTTYKRGATDFSSQIARLKASNCDFLVLGTIVRETIGAIGEARKIGWSPTIVGSQASYTDLIHKLGGKAMDGYYAVSTQHFPYTDLDNQPLRFWANKYKTKFGDDPSTYSTGGYSTMDIFIKAALKAGPNLTTDSFIKAMETMGEVPTDIFGTPPLTFTATKRLGSNLSRLSQIQDGRWKVVTDLR</sequence>
<gene>
    <name evidence="6" type="ORF">AQPW35_10490</name>
</gene>
<dbReference type="PANTHER" id="PTHR47235">
    <property type="entry name" value="BLR6548 PROTEIN"/>
    <property type="match status" value="1"/>
</dbReference>
<dbReference type="InterPro" id="IPR028082">
    <property type="entry name" value="Peripla_BP_I"/>
</dbReference>
<feature type="domain" description="Leucine-binding protein" evidence="5">
    <location>
        <begin position="24"/>
        <end position="370"/>
    </location>
</feature>
<comment type="caution">
    <text evidence="6">The sequence shown here is derived from an EMBL/GenBank/DDBJ whole genome shotgun (WGS) entry which is preliminary data.</text>
</comment>
<keyword evidence="2" id="KW-0813">Transport</keyword>
<comment type="similarity">
    <text evidence="1">Belongs to the leucine-binding protein family.</text>
</comment>
<keyword evidence="3" id="KW-0732">Signal</keyword>
<dbReference type="Gene3D" id="3.40.50.2300">
    <property type="match status" value="2"/>
</dbReference>
<dbReference type="PANTHER" id="PTHR47235:SF1">
    <property type="entry name" value="BLR6548 PROTEIN"/>
    <property type="match status" value="1"/>
</dbReference>
<proteinExistence type="inferred from homology"/>
<dbReference type="InterPro" id="IPR028081">
    <property type="entry name" value="Leu-bd"/>
</dbReference>
<dbReference type="InterPro" id="IPR000709">
    <property type="entry name" value="Leu_Ile_Val-bd"/>
</dbReference>
<dbReference type="OrthoDB" id="9777352at2"/>
<evidence type="ECO:0000313" key="7">
    <source>
        <dbReference type="Proteomes" id="UP000301751"/>
    </source>
</evidence>
<evidence type="ECO:0000259" key="5">
    <source>
        <dbReference type="Pfam" id="PF13458"/>
    </source>
</evidence>
<evidence type="ECO:0000313" key="6">
    <source>
        <dbReference type="EMBL" id="GCL61968.1"/>
    </source>
</evidence>
<dbReference type="Pfam" id="PF13458">
    <property type="entry name" value="Peripla_BP_6"/>
    <property type="match status" value="1"/>
</dbReference>
<reference evidence="7" key="1">
    <citation type="submission" date="2019-03" db="EMBL/GenBank/DDBJ databases">
        <title>Aquabacterium pictum sp.nov., the first bacteriochlorophyll a-containing freshwater bacterium in the genus Aquabacterium of the class Betaproteobacteria.</title>
        <authorList>
            <person name="Hirose S."/>
            <person name="Tank M."/>
            <person name="Hara E."/>
            <person name="Tamaki H."/>
            <person name="Takaichi S."/>
            <person name="Haruta S."/>
            <person name="Hanada S."/>
        </authorList>
    </citation>
    <scope>NUCLEOTIDE SEQUENCE [LARGE SCALE GENOMIC DNA]</scope>
    <source>
        <strain evidence="7">W35</strain>
    </source>
</reference>